<reference evidence="11 12" key="1">
    <citation type="submission" date="2018-07" db="EMBL/GenBank/DDBJ databases">
        <title>Draft Genome Assemblies for Five Robust Yarrowia lipolytica Strains Exhibiting High Lipid Production and Pentose Sugar Utilization and Sugar Alcohol Secretion from Undetoxified Lignocellulosic Biomass Hydrolysates.</title>
        <authorList>
            <consortium name="DOE Joint Genome Institute"/>
            <person name="Walker C."/>
            <person name="Ryu S."/>
            <person name="Na H."/>
            <person name="Zane M."/>
            <person name="LaButti K."/>
            <person name="Lipzen A."/>
            <person name="Haridas S."/>
            <person name="Barry K."/>
            <person name="Grigoriev I.V."/>
            <person name="Quarterman J."/>
            <person name="Slininger P."/>
            <person name="Dien B."/>
            <person name="Trinh C.T."/>
        </authorList>
    </citation>
    <scope>NUCLEOTIDE SEQUENCE [LARGE SCALE GENOMIC DNA]</scope>
    <source>
        <strain evidence="11 12">YB392</strain>
    </source>
</reference>
<feature type="transmembrane region" description="Helical" evidence="10">
    <location>
        <begin position="434"/>
        <end position="453"/>
    </location>
</feature>
<evidence type="ECO:0000256" key="10">
    <source>
        <dbReference type="SAM" id="Phobius"/>
    </source>
</evidence>
<dbReference type="NCBIfam" id="TIGR00728">
    <property type="entry name" value="OPT_sfam"/>
    <property type="match status" value="1"/>
</dbReference>
<dbReference type="PANTHER" id="PTHR22601">
    <property type="entry name" value="ISP4 LIKE PROTEIN"/>
    <property type="match status" value="1"/>
</dbReference>
<dbReference type="EMBL" id="KZ859079">
    <property type="protein sequence ID" value="RDW23527.1"/>
    <property type="molecule type" value="Genomic_DNA"/>
</dbReference>
<accession>A0A371BZL3</accession>
<feature type="transmembrane region" description="Helical" evidence="10">
    <location>
        <begin position="840"/>
        <end position="863"/>
    </location>
</feature>
<dbReference type="AlphaFoldDB" id="A0A371BZL3"/>
<evidence type="ECO:0000256" key="6">
    <source>
        <dbReference type="ARBA" id="ARBA00022927"/>
    </source>
</evidence>
<dbReference type="Proteomes" id="UP000256601">
    <property type="component" value="Unassembled WGS sequence"/>
</dbReference>
<keyword evidence="7 10" id="KW-1133">Transmembrane helix</keyword>
<dbReference type="NCBIfam" id="TIGR00727">
    <property type="entry name" value="ISP4_OPT"/>
    <property type="match status" value="1"/>
</dbReference>
<keyword evidence="6" id="KW-0653">Protein transport</keyword>
<feature type="transmembrane region" description="Helical" evidence="10">
    <location>
        <begin position="804"/>
        <end position="828"/>
    </location>
</feature>
<feature type="region of interest" description="Disordered" evidence="9">
    <location>
        <begin position="116"/>
        <end position="139"/>
    </location>
</feature>
<dbReference type="InterPro" id="IPR004648">
    <property type="entry name" value="Oligpept_transpt"/>
</dbReference>
<feature type="transmembrane region" description="Helical" evidence="10">
    <location>
        <begin position="596"/>
        <end position="619"/>
    </location>
</feature>
<evidence type="ECO:0000256" key="7">
    <source>
        <dbReference type="ARBA" id="ARBA00022989"/>
    </source>
</evidence>
<keyword evidence="3" id="KW-0813">Transport</keyword>
<evidence type="ECO:0000313" key="12">
    <source>
        <dbReference type="Proteomes" id="UP000256601"/>
    </source>
</evidence>
<evidence type="ECO:0000256" key="3">
    <source>
        <dbReference type="ARBA" id="ARBA00022448"/>
    </source>
</evidence>
<evidence type="ECO:0000256" key="8">
    <source>
        <dbReference type="ARBA" id="ARBA00023136"/>
    </source>
</evidence>
<feature type="transmembrane region" description="Helical" evidence="10">
    <location>
        <begin position="351"/>
        <end position="370"/>
    </location>
</feature>
<protein>
    <submittedName>
        <fullName evidence="11">OPT oligopeptide transporter protein-domain-containing protein</fullName>
    </submittedName>
</protein>
<evidence type="ECO:0000313" key="11">
    <source>
        <dbReference type="EMBL" id="RDW23527.1"/>
    </source>
</evidence>
<comment type="subcellular location">
    <subcellularLocation>
        <location evidence="1">Membrane</location>
        <topology evidence="1">Multi-pass membrane protein</topology>
    </subcellularLocation>
</comment>
<dbReference type="GO" id="GO:0016020">
    <property type="term" value="C:membrane"/>
    <property type="evidence" value="ECO:0007669"/>
    <property type="project" value="UniProtKB-SubCell"/>
</dbReference>
<keyword evidence="4 10" id="KW-0812">Transmembrane</keyword>
<feature type="transmembrane region" description="Helical" evidence="10">
    <location>
        <begin position="504"/>
        <end position="523"/>
    </location>
</feature>
<proteinExistence type="inferred from homology"/>
<dbReference type="VEuPathDB" id="FungiDB:YALI0_A03949g"/>
<feature type="transmembrane region" description="Helical" evidence="10">
    <location>
        <begin position="748"/>
        <end position="766"/>
    </location>
</feature>
<dbReference type="GO" id="GO:0015031">
    <property type="term" value="P:protein transport"/>
    <property type="evidence" value="ECO:0007669"/>
    <property type="project" value="UniProtKB-KW"/>
</dbReference>
<name>A0A371BZL3_YARLL</name>
<evidence type="ECO:0000256" key="1">
    <source>
        <dbReference type="ARBA" id="ARBA00004141"/>
    </source>
</evidence>
<dbReference type="GO" id="GO:0035673">
    <property type="term" value="F:oligopeptide transmembrane transporter activity"/>
    <property type="evidence" value="ECO:0007669"/>
    <property type="project" value="InterPro"/>
</dbReference>
<gene>
    <name evidence="11" type="ORF">B0I71DRAFT_168753</name>
</gene>
<dbReference type="VEuPathDB" id="FungiDB:YALI1_A04261g"/>
<keyword evidence="8 10" id="KW-0472">Membrane</keyword>
<comment type="similarity">
    <text evidence="2">Belongs to the oligopeptide OPT transporter family.</text>
</comment>
<organism evidence="11 12">
    <name type="scientific">Yarrowia lipolytica</name>
    <name type="common">Candida lipolytica</name>
    <dbReference type="NCBI Taxonomy" id="4952"/>
    <lineage>
        <taxon>Eukaryota</taxon>
        <taxon>Fungi</taxon>
        <taxon>Dikarya</taxon>
        <taxon>Ascomycota</taxon>
        <taxon>Saccharomycotina</taxon>
        <taxon>Dipodascomycetes</taxon>
        <taxon>Dipodascales</taxon>
        <taxon>Dipodascales incertae sedis</taxon>
        <taxon>Yarrowia</taxon>
    </lineage>
</organism>
<evidence type="ECO:0000256" key="9">
    <source>
        <dbReference type="SAM" id="MobiDB-lite"/>
    </source>
</evidence>
<evidence type="ECO:0000256" key="4">
    <source>
        <dbReference type="ARBA" id="ARBA00022692"/>
    </source>
</evidence>
<feature type="transmembrane region" description="Helical" evidence="10">
    <location>
        <begin position="570"/>
        <end position="590"/>
    </location>
</feature>
<evidence type="ECO:0000256" key="2">
    <source>
        <dbReference type="ARBA" id="ARBA00008807"/>
    </source>
</evidence>
<sequence length="910" mass="103076">MLKLATLLLKFTEFVPEGWVPTFHNEPPKNTEKDEVDRFLAEAVEPDLLDIIGNKLNAAVDQDKGYDKNVRYIAQRVGEMTDEEARSILKAFYTVHFDDGNLSSEYKDHITELAKGYPGMGGDPPGPRDPEIPYDDDKDEAPEDYSLEVRFQASLVKYWSPYVEVRAVTDAYDDPNEPCETIRSYFVGFIWMVIGAGVNQFFAFRFPSISLPSNILQLLSYPSGKLLEFILPDWGFTFRGHRISLNPGPWSRKEQMFATFFISGGGTPYITTANIPVQLLPMFYHETWATFGYQTILTLSNQLIGMGLTGMLRRFAIYPAKAMWPMSMPTIALNRALLQPKRKERINGWTISAYLFFFASFCFMFIYFWFPNYIFQALSTFNWMTWIAPNNKNLAFITGSQNMGINPFPTFDWNVITGGAGDPLVVPWSTLLNVYFGVWIGTFAIIGVFFNNVRNTAYLAMNQPGIYDNTGSSYNVSLILNSAGRFVEEKYQAYSPPFWTAGSLVSYGAFFTVYTLGISYCLLQYRRDIWSAMKDLARGVQFWRKDEFRNTHHDNTFVRSMNNYKDAPEWWFIALLLVSFGLAVATVEHWPTNTPVWGIVFVLGLNYVFLIPITMISAYTGSTWSMNVLVEIIIGVALKGRPQALNILKAYGVMIDSEASGMASVWKIGLYTYVPSRAVFRSQIISAVLASFTCLGVLQYQLHLQGICTPAQRFTTKFTCPGLQQFFSASVLFGAIGTERFMTHLYPFLKWCFLLGAALGPFFWFIQTGGPEMLAKWKPQYARKCVQWSRRANLFNPVNACVGIISFAPGNLCYFTGAIYVGALWRFWVRRRYIKWWAKYTYVLSAGFGCGIALSGIIMFFALSYRTGTTKAPEIDWWGNNAPATGFDGQAGPRLDIPAVGYFGPPAPFP</sequence>
<keyword evidence="5" id="KW-0571">Peptide transport</keyword>
<dbReference type="InterPro" id="IPR004813">
    <property type="entry name" value="OPT"/>
</dbReference>
<evidence type="ECO:0000256" key="5">
    <source>
        <dbReference type="ARBA" id="ARBA00022856"/>
    </source>
</evidence>
<dbReference type="Pfam" id="PF03169">
    <property type="entry name" value="OPT"/>
    <property type="match status" value="1"/>
</dbReference>